<proteinExistence type="predicted"/>
<keyword evidence="1" id="KW-0808">Transferase</keyword>
<organism evidence="4 5">
    <name type="scientific">Pseudonocardia ailaonensis</name>
    <dbReference type="NCBI Taxonomy" id="367279"/>
    <lineage>
        <taxon>Bacteria</taxon>
        <taxon>Bacillati</taxon>
        <taxon>Actinomycetota</taxon>
        <taxon>Actinomycetes</taxon>
        <taxon>Pseudonocardiales</taxon>
        <taxon>Pseudonocardiaceae</taxon>
        <taxon>Pseudonocardia</taxon>
    </lineage>
</organism>
<dbReference type="PANTHER" id="PTHR43877">
    <property type="entry name" value="AMINOALKYLPHOSPHONATE N-ACETYLTRANSFERASE-RELATED-RELATED"/>
    <property type="match status" value="1"/>
</dbReference>
<keyword evidence="2" id="KW-0012">Acyltransferase</keyword>
<dbReference type="EMBL" id="BAAAQK010000005">
    <property type="protein sequence ID" value="GAA1842479.1"/>
    <property type="molecule type" value="Genomic_DNA"/>
</dbReference>
<dbReference type="InterPro" id="IPR050832">
    <property type="entry name" value="Bact_Acetyltransf"/>
</dbReference>
<name>A0ABN2MX37_9PSEU</name>
<dbReference type="RefSeq" id="WP_344415239.1">
    <property type="nucleotide sequence ID" value="NZ_BAAAQK010000005.1"/>
</dbReference>
<gene>
    <name evidence="4" type="ORF">GCM10009836_22330</name>
</gene>
<evidence type="ECO:0000256" key="2">
    <source>
        <dbReference type="ARBA" id="ARBA00023315"/>
    </source>
</evidence>
<dbReference type="InterPro" id="IPR056935">
    <property type="entry name" value="Rv0428c-like_C"/>
</dbReference>
<accession>A0ABN2MX37</accession>
<comment type="caution">
    <text evidence="4">The sequence shown here is derived from an EMBL/GenBank/DDBJ whole genome shotgun (WGS) entry which is preliminary data.</text>
</comment>
<dbReference type="SUPFAM" id="SSF55729">
    <property type="entry name" value="Acyl-CoA N-acyltransferases (Nat)"/>
    <property type="match status" value="1"/>
</dbReference>
<evidence type="ECO:0000313" key="5">
    <source>
        <dbReference type="Proteomes" id="UP001500449"/>
    </source>
</evidence>
<evidence type="ECO:0000259" key="3">
    <source>
        <dbReference type="PROSITE" id="PS51186"/>
    </source>
</evidence>
<dbReference type="Proteomes" id="UP001500449">
    <property type="component" value="Unassembled WGS sequence"/>
</dbReference>
<sequence>MPRQDGVPNCGTQDRIDAALGHRVSLRHRIGEREGRPLYTDAVGTLSSDGDGTLVVDTRRGEVRVERAAVAALRVVPPAPARRASWSAVAHLENLCADGWPALVDEPLGAWRLRAADGFSGRANSALAIGDPGVPPPAALDRVRTFAAAHGIPARLQTPVGSPWSAGAQRAGWTLDTGHEAGAEVAVLVMELTALAGPASGVTIGQEPGDDWWSVTGAPTGPAERHVLTAAAAPGYGTAHTAGRPVGAVRAAVVEDHLYLSRLAVLPDARRGGTGTALTRAAAGWGLERGARWAVLQVALANTGARAFYERLGATEHHRYHYLVPAT</sequence>
<keyword evidence="5" id="KW-1185">Reference proteome</keyword>
<dbReference type="CDD" id="cd04301">
    <property type="entry name" value="NAT_SF"/>
    <property type="match status" value="1"/>
</dbReference>
<dbReference type="Pfam" id="PF24551">
    <property type="entry name" value="SH3_Rv0428c"/>
    <property type="match status" value="1"/>
</dbReference>
<evidence type="ECO:0000313" key="4">
    <source>
        <dbReference type="EMBL" id="GAA1842479.1"/>
    </source>
</evidence>
<dbReference type="PROSITE" id="PS51186">
    <property type="entry name" value="GNAT"/>
    <property type="match status" value="1"/>
</dbReference>
<dbReference type="InterPro" id="IPR016181">
    <property type="entry name" value="Acyl_CoA_acyltransferase"/>
</dbReference>
<dbReference type="InterPro" id="IPR000182">
    <property type="entry name" value="GNAT_dom"/>
</dbReference>
<dbReference type="InterPro" id="IPR056934">
    <property type="entry name" value="SH3_Rv0428c"/>
</dbReference>
<feature type="domain" description="N-acetyltransferase" evidence="3">
    <location>
        <begin position="187"/>
        <end position="327"/>
    </location>
</feature>
<dbReference type="Gene3D" id="3.40.630.30">
    <property type="match status" value="1"/>
</dbReference>
<evidence type="ECO:0000256" key="1">
    <source>
        <dbReference type="ARBA" id="ARBA00022679"/>
    </source>
</evidence>
<protein>
    <recommendedName>
        <fullName evidence="3">N-acetyltransferase domain-containing protein</fullName>
    </recommendedName>
</protein>
<reference evidence="4 5" key="1">
    <citation type="journal article" date="2019" name="Int. J. Syst. Evol. Microbiol.">
        <title>The Global Catalogue of Microorganisms (GCM) 10K type strain sequencing project: providing services to taxonomists for standard genome sequencing and annotation.</title>
        <authorList>
            <consortium name="The Broad Institute Genomics Platform"/>
            <consortium name="The Broad Institute Genome Sequencing Center for Infectious Disease"/>
            <person name="Wu L."/>
            <person name="Ma J."/>
        </authorList>
    </citation>
    <scope>NUCLEOTIDE SEQUENCE [LARGE SCALE GENOMIC DNA]</scope>
    <source>
        <strain evidence="4 5">JCM 16009</strain>
    </source>
</reference>
<dbReference type="Pfam" id="PF24553">
    <property type="entry name" value="Rv0428c_C"/>
    <property type="match status" value="1"/>
</dbReference>